<dbReference type="Pfam" id="PF23493">
    <property type="entry name" value="CysS_C"/>
    <property type="match status" value="1"/>
</dbReference>
<evidence type="ECO:0000313" key="14">
    <source>
        <dbReference type="EMBL" id="QCI23447.1"/>
    </source>
</evidence>
<dbReference type="EC" id="6.1.1.16" evidence="12"/>
<evidence type="ECO:0000256" key="6">
    <source>
        <dbReference type="ARBA" id="ARBA00022723"/>
    </source>
</evidence>
<comment type="catalytic activity">
    <reaction evidence="12">
        <text>tRNA(Cys) + L-cysteine + ATP = L-cysteinyl-tRNA(Cys) + AMP + diphosphate</text>
        <dbReference type="Rhea" id="RHEA:17773"/>
        <dbReference type="Rhea" id="RHEA-COMP:9661"/>
        <dbReference type="Rhea" id="RHEA-COMP:9679"/>
        <dbReference type="ChEBI" id="CHEBI:30616"/>
        <dbReference type="ChEBI" id="CHEBI:33019"/>
        <dbReference type="ChEBI" id="CHEBI:35235"/>
        <dbReference type="ChEBI" id="CHEBI:78442"/>
        <dbReference type="ChEBI" id="CHEBI:78517"/>
        <dbReference type="ChEBI" id="CHEBI:456215"/>
        <dbReference type="EC" id="6.1.1.16"/>
    </reaction>
</comment>
<evidence type="ECO:0000256" key="2">
    <source>
        <dbReference type="ARBA" id="ARBA00005594"/>
    </source>
</evidence>
<dbReference type="InterPro" id="IPR015803">
    <property type="entry name" value="Cys-tRNA-ligase"/>
</dbReference>
<keyword evidence="9 12" id="KW-0067">ATP-binding</keyword>
<feature type="binding site" evidence="12">
    <location>
        <position position="270"/>
    </location>
    <ligand>
        <name>ATP</name>
        <dbReference type="ChEBI" id="CHEBI:30616"/>
    </ligand>
</feature>
<dbReference type="PANTHER" id="PTHR10890:SF3">
    <property type="entry name" value="CYSTEINE--TRNA LIGASE, CYTOPLASMIC"/>
    <property type="match status" value="1"/>
</dbReference>
<evidence type="ECO:0000256" key="3">
    <source>
        <dbReference type="ARBA" id="ARBA00011245"/>
    </source>
</evidence>
<name>A0A4D6Y2S8_BUCMH</name>
<dbReference type="InterPro" id="IPR056411">
    <property type="entry name" value="CysS_C"/>
</dbReference>
<keyword evidence="7 12" id="KW-0547">Nucleotide-binding</keyword>
<dbReference type="InterPro" id="IPR024909">
    <property type="entry name" value="Cys-tRNA/MSH_ligase"/>
</dbReference>
<evidence type="ECO:0000259" key="13">
    <source>
        <dbReference type="SMART" id="SM00840"/>
    </source>
</evidence>
<dbReference type="CDD" id="cd07963">
    <property type="entry name" value="Anticodon_Ia_Cys"/>
    <property type="match status" value="1"/>
</dbReference>
<feature type="binding site" evidence="12">
    <location>
        <position position="239"/>
    </location>
    <ligand>
        <name>Zn(2+)</name>
        <dbReference type="ChEBI" id="CHEBI:29105"/>
    </ligand>
</feature>
<dbReference type="GO" id="GO:0006423">
    <property type="term" value="P:cysteinyl-tRNA aminoacylation"/>
    <property type="evidence" value="ECO:0007669"/>
    <property type="project" value="UniProtKB-UniRule"/>
</dbReference>
<reference evidence="14 15" key="1">
    <citation type="submission" date="2018-10" db="EMBL/GenBank/DDBJ databases">
        <title>Comparative functional genomics of the obligate endosymbiont Buchnera aphidicola.</title>
        <authorList>
            <person name="Chong R.A."/>
        </authorList>
    </citation>
    <scope>NUCLEOTIDE SEQUENCE [LARGE SCALE GENOMIC DNA]</scope>
    <source>
        <strain evidence="14 15">Mrh</strain>
    </source>
</reference>
<gene>
    <name evidence="12" type="primary">cysS</name>
    <name evidence="14" type="ORF">D9V73_02270</name>
</gene>
<dbReference type="GO" id="GO:0008270">
    <property type="term" value="F:zinc ion binding"/>
    <property type="evidence" value="ECO:0007669"/>
    <property type="project" value="UniProtKB-UniRule"/>
</dbReference>
<dbReference type="RefSeq" id="WP_158336661.1">
    <property type="nucleotide sequence ID" value="NZ_CP033004.1"/>
</dbReference>
<dbReference type="HAMAP" id="MF_00041">
    <property type="entry name" value="Cys_tRNA_synth"/>
    <property type="match status" value="1"/>
</dbReference>
<evidence type="ECO:0000256" key="12">
    <source>
        <dbReference type="HAMAP-Rule" id="MF_00041"/>
    </source>
</evidence>
<dbReference type="Proteomes" id="UP000298566">
    <property type="component" value="Chromosome"/>
</dbReference>
<dbReference type="GO" id="GO:0004817">
    <property type="term" value="F:cysteine-tRNA ligase activity"/>
    <property type="evidence" value="ECO:0007669"/>
    <property type="project" value="UniProtKB-UniRule"/>
</dbReference>
<accession>A0A4D6Y2S8</accession>
<dbReference type="SUPFAM" id="SSF47323">
    <property type="entry name" value="Anticodon-binding domain of a subclass of class I aminoacyl-tRNA synthetases"/>
    <property type="match status" value="1"/>
</dbReference>
<dbReference type="SUPFAM" id="SSF52374">
    <property type="entry name" value="Nucleotidylyl transferase"/>
    <property type="match status" value="1"/>
</dbReference>
<feature type="domain" description="Cysteinyl-tRNA synthetase class Ia DALR" evidence="13">
    <location>
        <begin position="345"/>
        <end position="407"/>
    </location>
</feature>
<feature type="binding site" evidence="12">
    <location>
        <position position="210"/>
    </location>
    <ligand>
        <name>Zn(2+)</name>
        <dbReference type="ChEBI" id="CHEBI:29105"/>
    </ligand>
</feature>
<dbReference type="InterPro" id="IPR032678">
    <property type="entry name" value="tRNA-synt_1_cat_dom"/>
</dbReference>
<dbReference type="SMART" id="SM00840">
    <property type="entry name" value="DALR_2"/>
    <property type="match status" value="1"/>
</dbReference>
<evidence type="ECO:0000256" key="8">
    <source>
        <dbReference type="ARBA" id="ARBA00022833"/>
    </source>
</evidence>
<keyword evidence="5 12" id="KW-0436">Ligase</keyword>
<evidence type="ECO:0000256" key="11">
    <source>
        <dbReference type="ARBA" id="ARBA00023146"/>
    </source>
</evidence>
<dbReference type="PRINTS" id="PR00983">
    <property type="entry name" value="TRNASYNTHCYS"/>
</dbReference>
<comment type="similarity">
    <text evidence="2 12">Belongs to the class-I aminoacyl-tRNA synthetase family.</text>
</comment>
<dbReference type="InterPro" id="IPR015273">
    <property type="entry name" value="Cys-tRNA-synt_Ia_DALR"/>
</dbReference>
<evidence type="ECO:0000256" key="5">
    <source>
        <dbReference type="ARBA" id="ARBA00022598"/>
    </source>
</evidence>
<protein>
    <recommendedName>
        <fullName evidence="12">Cysteine--tRNA ligase</fullName>
        <ecNumber evidence="12">6.1.1.16</ecNumber>
    </recommendedName>
    <alternativeName>
        <fullName evidence="12">Cysteinyl-tRNA synthetase</fullName>
        <shortName evidence="12">CysRS</shortName>
    </alternativeName>
</protein>
<dbReference type="InterPro" id="IPR014729">
    <property type="entry name" value="Rossmann-like_a/b/a_fold"/>
</dbReference>
<feature type="short sequence motif" description="'HIGH' region" evidence="12">
    <location>
        <begin position="30"/>
        <end position="40"/>
    </location>
</feature>
<evidence type="ECO:0000256" key="9">
    <source>
        <dbReference type="ARBA" id="ARBA00022840"/>
    </source>
</evidence>
<dbReference type="CDD" id="cd00672">
    <property type="entry name" value="CysRS_core"/>
    <property type="match status" value="1"/>
</dbReference>
<dbReference type="NCBIfam" id="TIGR00435">
    <property type="entry name" value="cysS"/>
    <property type="match status" value="1"/>
</dbReference>
<evidence type="ECO:0000256" key="1">
    <source>
        <dbReference type="ARBA" id="ARBA00004496"/>
    </source>
</evidence>
<proteinExistence type="inferred from homology"/>
<comment type="subunit">
    <text evidence="3 12">Monomer.</text>
</comment>
<keyword evidence="8 12" id="KW-0862">Zinc</keyword>
<feature type="binding site" evidence="12">
    <location>
        <position position="235"/>
    </location>
    <ligand>
        <name>Zn(2+)</name>
        <dbReference type="ChEBI" id="CHEBI:29105"/>
    </ligand>
</feature>
<dbReference type="GO" id="GO:0005829">
    <property type="term" value="C:cytosol"/>
    <property type="evidence" value="ECO:0007669"/>
    <property type="project" value="TreeGrafter"/>
</dbReference>
<evidence type="ECO:0000256" key="7">
    <source>
        <dbReference type="ARBA" id="ARBA00022741"/>
    </source>
</evidence>
<dbReference type="AlphaFoldDB" id="A0A4D6Y2S8"/>
<feature type="short sequence motif" description="'KMSKS' region" evidence="12">
    <location>
        <begin position="267"/>
        <end position="271"/>
    </location>
</feature>
<dbReference type="Pfam" id="PF09190">
    <property type="entry name" value="DALR_2"/>
    <property type="match status" value="1"/>
</dbReference>
<evidence type="ECO:0000256" key="4">
    <source>
        <dbReference type="ARBA" id="ARBA00022490"/>
    </source>
</evidence>
<evidence type="ECO:0000256" key="10">
    <source>
        <dbReference type="ARBA" id="ARBA00022917"/>
    </source>
</evidence>
<keyword evidence="6 12" id="KW-0479">Metal-binding</keyword>
<keyword evidence="4 12" id="KW-0963">Cytoplasm</keyword>
<dbReference type="Gene3D" id="1.20.120.1910">
    <property type="entry name" value="Cysteine-tRNA ligase, C-terminal anti-codon recognition domain"/>
    <property type="match status" value="1"/>
</dbReference>
<dbReference type="OrthoDB" id="9815130at2"/>
<keyword evidence="10 12" id="KW-0648">Protein biosynthesis</keyword>
<organism evidence="14 15">
    <name type="scientific">Buchnera aphidicola subsp. Melaphis rhois</name>
    <dbReference type="NCBI Taxonomy" id="118103"/>
    <lineage>
        <taxon>Bacteria</taxon>
        <taxon>Pseudomonadati</taxon>
        <taxon>Pseudomonadota</taxon>
        <taxon>Gammaproteobacteria</taxon>
        <taxon>Enterobacterales</taxon>
        <taxon>Erwiniaceae</taxon>
        <taxon>Buchnera</taxon>
    </lineage>
</organism>
<evidence type="ECO:0000313" key="15">
    <source>
        <dbReference type="Proteomes" id="UP000298566"/>
    </source>
</evidence>
<comment type="subcellular location">
    <subcellularLocation>
        <location evidence="1 12">Cytoplasm</location>
    </subcellularLocation>
</comment>
<dbReference type="GO" id="GO:0005524">
    <property type="term" value="F:ATP binding"/>
    <property type="evidence" value="ECO:0007669"/>
    <property type="project" value="UniProtKB-UniRule"/>
</dbReference>
<sequence length="467" mass="54711">MLNIFNSFTQKYEILKISLNKIVTMYVCGTTVYDFCHIGHGRTFVFFDIVSRYLRYCGYTLQYVRNITDIDDKIIYRSIQNNEHVLDLSNRMISQMNKDFSALNIIFPDSEPRATENIDIIINDILKLLENKHAYISSNGDVMFSIDSYPNYGMLSNQLIKKLKVGVRIPKSFNKHNSLDFVLWKLSKKDEVCFWDSPWGKGRPGWHIECSSMSTSILKDRIDIHGGGRDLLFPHHENELAQSNCINKNFVVNHWMHTELVIIKNKKMSKSLGNALLLKDLLTRYDSESIRFFLLSTHYRHPLYFCEENLKKSDMLLKKIYLSLRNIDFNMFSSTSTENSVFKIHFHNALENDFNTPSALSILLNISHRINILRSQHDNGNVVILANLLRELGSILGILLRDPENFLQEIATFSYHEINNINDLIQKRDYARRKKCWVKADEIRRVLLNMGIILEDKKYATFWRKKK</sequence>
<keyword evidence="11 12" id="KW-0030">Aminoacyl-tRNA synthetase</keyword>
<feature type="binding site" evidence="12">
    <location>
        <position position="28"/>
    </location>
    <ligand>
        <name>Zn(2+)</name>
        <dbReference type="ChEBI" id="CHEBI:29105"/>
    </ligand>
</feature>
<dbReference type="InterPro" id="IPR009080">
    <property type="entry name" value="tRNAsynth_Ia_anticodon-bd"/>
</dbReference>
<dbReference type="EMBL" id="CP033004">
    <property type="protein sequence ID" value="QCI23447.1"/>
    <property type="molecule type" value="Genomic_DNA"/>
</dbReference>
<dbReference type="Pfam" id="PF01406">
    <property type="entry name" value="tRNA-synt_1e"/>
    <property type="match status" value="1"/>
</dbReference>
<dbReference type="Gene3D" id="3.40.50.620">
    <property type="entry name" value="HUPs"/>
    <property type="match status" value="1"/>
</dbReference>
<dbReference type="PANTHER" id="PTHR10890">
    <property type="entry name" value="CYSTEINYL-TRNA SYNTHETASE"/>
    <property type="match status" value="1"/>
</dbReference>
<comment type="cofactor">
    <cofactor evidence="12">
        <name>Zn(2+)</name>
        <dbReference type="ChEBI" id="CHEBI:29105"/>
    </cofactor>
    <text evidence="12">Binds 1 zinc ion per subunit.</text>
</comment>